<gene>
    <name evidence="1" type="ORF">BT96DRAFT_1004984</name>
</gene>
<sequence length="114" mass="12916">MSNNQLVLNTDGIHPWVNAKLLPRFIDRFVVLPSKVIEQFPDTRTMLVEACDGQAVQVDVQRLLENARIVSIALELSLIVSKFPVTMFVDVLGQAYREAGGKYYLVSNQNHKSW</sequence>
<evidence type="ECO:0000313" key="1">
    <source>
        <dbReference type="EMBL" id="KAE9387568.1"/>
    </source>
</evidence>
<accession>A0A6A4GPN0</accession>
<keyword evidence="2" id="KW-1185">Reference proteome</keyword>
<reference evidence="1" key="1">
    <citation type="journal article" date="2019" name="Environ. Microbiol.">
        <title>Fungal ecological strategies reflected in gene transcription - a case study of two litter decomposers.</title>
        <authorList>
            <person name="Barbi F."/>
            <person name="Kohler A."/>
            <person name="Barry K."/>
            <person name="Baskaran P."/>
            <person name="Daum C."/>
            <person name="Fauchery L."/>
            <person name="Ihrmark K."/>
            <person name="Kuo A."/>
            <person name="LaButti K."/>
            <person name="Lipzen A."/>
            <person name="Morin E."/>
            <person name="Grigoriev I.V."/>
            <person name="Henrissat B."/>
            <person name="Lindahl B."/>
            <person name="Martin F."/>
        </authorList>
    </citation>
    <scope>NUCLEOTIDE SEQUENCE</scope>
    <source>
        <strain evidence="1">JB14</strain>
    </source>
</reference>
<evidence type="ECO:0000313" key="2">
    <source>
        <dbReference type="Proteomes" id="UP000799118"/>
    </source>
</evidence>
<proteinExistence type="predicted"/>
<dbReference type="EMBL" id="ML769792">
    <property type="protein sequence ID" value="KAE9387568.1"/>
    <property type="molecule type" value="Genomic_DNA"/>
</dbReference>
<organism evidence="1 2">
    <name type="scientific">Gymnopus androsaceus JB14</name>
    <dbReference type="NCBI Taxonomy" id="1447944"/>
    <lineage>
        <taxon>Eukaryota</taxon>
        <taxon>Fungi</taxon>
        <taxon>Dikarya</taxon>
        <taxon>Basidiomycota</taxon>
        <taxon>Agaricomycotina</taxon>
        <taxon>Agaricomycetes</taxon>
        <taxon>Agaricomycetidae</taxon>
        <taxon>Agaricales</taxon>
        <taxon>Marasmiineae</taxon>
        <taxon>Omphalotaceae</taxon>
        <taxon>Gymnopus</taxon>
    </lineage>
</organism>
<dbReference type="InterPro" id="IPR012340">
    <property type="entry name" value="NA-bd_OB-fold"/>
</dbReference>
<dbReference type="OrthoDB" id="188186at2759"/>
<name>A0A6A4GPN0_9AGAR</name>
<dbReference type="Proteomes" id="UP000799118">
    <property type="component" value="Unassembled WGS sequence"/>
</dbReference>
<dbReference type="AlphaFoldDB" id="A0A6A4GPN0"/>
<dbReference type="Gene3D" id="2.40.50.140">
    <property type="entry name" value="Nucleic acid-binding proteins"/>
    <property type="match status" value="1"/>
</dbReference>
<protein>
    <submittedName>
        <fullName evidence="1">Uncharacterized protein</fullName>
    </submittedName>
</protein>